<keyword evidence="4 6" id="KW-1133">Transmembrane helix</keyword>
<dbReference type="PANTHER" id="PTHR30618:SF4">
    <property type="entry name" value="ALLANTOIN PERMEASE"/>
    <property type="match status" value="1"/>
</dbReference>
<comment type="subcellular location">
    <subcellularLocation>
        <location evidence="1">Membrane</location>
        <topology evidence="1">Multi-pass membrane protein</topology>
    </subcellularLocation>
</comment>
<dbReference type="GO" id="GO:0005886">
    <property type="term" value="C:plasma membrane"/>
    <property type="evidence" value="ECO:0007669"/>
    <property type="project" value="TreeGrafter"/>
</dbReference>
<feature type="transmembrane region" description="Helical" evidence="6">
    <location>
        <begin position="466"/>
        <end position="485"/>
    </location>
</feature>
<organism evidence="7 8">
    <name type="scientific">Eutypa lata (strain UCR-EL1)</name>
    <name type="common">Grapevine dieback disease fungus</name>
    <name type="synonym">Eutypa armeniacae</name>
    <dbReference type="NCBI Taxonomy" id="1287681"/>
    <lineage>
        <taxon>Eukaryota</taxon>
        <taxon>Fungi</taxon>
        <taxon>Dikarya</taxon>
        <taxon>Ascomycota</taxon>
        <taxon>Pezizomycotina</taxon>
        <taxon>Sordariomycetes</taxon>
        <taxon>Xylariomycetidae</taxon>
        <taxon>Xylariales</taxon>
        <taxon>Diatrypaceae</taxon>
        <taxon>Eutypa</taxon>
    </lineage>
</organism>
<feature type="transmembrane region" description="Helical" evidence="6">
    <location>
        <begin position="80"/>
        <end position="103"/>
    </location>
</feature>
<dbReference type="GO" id="GO:0015205">
    <property type="term" value="F:nucleobase transmembrane transporter activity"/>
    <property type="evidence" value="ECO:0007669"/>
    <property type="project" value="TreeGrafter"/>
</dbReference>
<feature type="transmembrane region" description="Helical" evidence="6">
    <location>
        <begin position="381"/>
        <end position="406"/>
    </location>
</feature>
<dbReference type="EMBL" id="KB705867">
    <property type="protein sequence ID" value="EMR70421.1"/>
    <property type="molecule type" value="Genomic_DNA"/>
</dbReference>
<evidence type="ECO:0000313" key="7">
    <source>
        <dbReference type="EMBL" id="EMR70421.1"/>
    </source>
</evidence>
<proteinExistence type="inferred from homology"/>
<sequence length="713" mass="80028">MASKTFRRVKETVTLRAEESQHEEVTAWSNRDLIPLPPVRRTWGWFNFFGSWSLSSLNVATWQTPNTFLTQGLSVGQAMAVIVISRALCCLFAILVAWCGLTWHIGFTVQNRFTWGFRASYIPLLQRILLNFIWNAIQCWNGAKLVTPNTPTTTYELVGFIVFWVISVPFLFIRPERFKKPFFVSSVLCGIGMICLMIWSLATARGVGPIFYQGEKVAATSNWSASWLMMAGINQAIGQKAAGMTNSSDFSRYAKKKSDYLIGTISVYWLTGVLVCFGGLVTTAACQKIYGTIYWNPPDLLMVIMDHGQGSSGARAAVFFLALAFAFTSMFENVCSNAVAGGIDLAGLFPRYIDIRRGALITFFAAWIIQPWQLINQAATFIAVLNSFAVFLAPIMGVMVCDYFILRHQKVKLSHLFVPKGSDYWFWHGINFRVIPCWIAGWAPTIGGLIVSAQGKKDAPRAVYELYYMAFFIGFFLSFTLFYAVNRLFPVEYLGQIDETDIYGTFTIEEAHKLGVVPSDAIAESGTEYLKTEGVEVTASEKQDDTVKGWKRLSKVLQQAMFGEAILAISYSKIRYFETKGYGLVVPDLLGYGDSRNPFDLDMANEMTKKAMGMEMFGYIEYITRDPTAQQMMEKNAEAVMDVMFAADAKTWNKHFHPSGGLKDFVENNRRQEVASWFSLQQLQDSSSYNRGFATRTRLNQGDAKADALCVGT</sequence>
<evidence type="ECO:0000256" key="2">
    <source>
        <dbReference type="ARBA" id="ARBA00008974"/>
    </source>
</evidence>
<dbReference type="Pfam" id="PF02133">
    <property type="entry name" value="Transp_cyt_pur"/>
    <property type="match status" value="1"/>
</dbReference>
<feature type="transmembrane region" description="Helical" evidence="6">
    <location>
        <begin position="260"/>
        <end position="281"/>
    </location>
</feature>
<dbReference type="InterPro" id="IPR001248">
    <property type="entry name" value="Pur-cyt_permease"/>
</dbReference>
<protein>
    <submittedName>
        <fullName evidence="7">Putative ncs1 nucleoside transporter family protein</fullName>
    </submittedName>
</protein>
<feature type="transmembrane region" description="Helical" evidence="6">
    <location>
        <begin position="43"/>
        <end position="60"/>
    </location>
</feature>
<evidence type="ECO:0000256" key="5">
    <source>
        <dbReference type="ARBA" id="ARBA00023136"/>
    </source>
</evidence>
<dbReference type="eggNOG" id="KOG2466">
    <property type="taxonomic scope" value="Eukaryota"/>
</dbReference>
<dbReference type="HOGENOM" id="CLU_021555_3_0_1"/>
<feature type="transmembrane region" description="Helical" evidence="6">
    <location>
        <begin position="358"/>
        <end position="375"/>
    </location>
</feature>
<dbReference type="KEGG" id="ela:UCREL1_2546"/>
<evidence type="ECO:0000256" key="3">
    <source>
        <dbReference type="ARBA" id="ARBA00022692"/>
    </source>
</evidence>
<dbReference type="OrthoDB" id="2018619at2759"/>
<dbReference type="Gene3D" id="1.10.4160.10">
    <property type="entry name" value="Hydantoin permease"/>
    <property type="match status" value="1"/>
</dbReference>
<feature type="transmembrane region" description="Helical" evidence="6">
    <location>
        <begin position="154"/>
        <end position="173"/>
    </location>
</feature>
<dbReference type="PANTHER" id="PTHR30618">
    <property type="entry name" value="NCS1 FAMILY PURINE/PYRIMIDINE TRANSPORTER"/>
    <property type="match status" value="1"/>
</dbReference>
<dbReference type="CDD" id="cd11482">
    <property type="entry name" value="SLC-NCS1sbd_NRT1-like"/>
    <property type="match status" value="1"/>
</dbReference>
<dbReference type="OMA" id="VATWQTP"/>
<reference evidence="8" key="1">
    <citation type="journal article" date="2013" name="Genome Announc.">
        <title>Draft genome sequence of the grapevine dieback fungus Eutypa lata UCR-EL1.</title>
        <authorList>
            <person name="Blanco-Ulate B."/>
            <person name="Rolshausen P.E."/>
            <person name="Cantu D."/>
        </authorList>
    </citation>
    <scope>NUCLEOTIDE SEQUENCE [LARGE SCALE GENOMIC DNA]</scope>
    <source>
        <strain evidence="8">UCR-EL1</strain>
    </source>
</reference>
<dbReference type="AlphaFoldDB" id="M7TKE7"/>
<name>M7TKE7_EUTLA</name>
<evidence type="ECO:0000256" key="1">
    <source>
        <dbReference type="ARBA" id="ARBA00004141"/>
    </source>
</evidence>
<keyword evidence="8" id="KW-1185">Reference proteome</keyword>
<evidence type="ECO:0000256" key="4">
    <source>
        <dbReference type="ARBA" id="ARBA00022989"/>
    </source>
</evidence>
<keyword evidence="5 6" id="KW-0472">Membrane</keyword>
<evidence type="ECO:0000313" key="8">
    <source>
        <dbReference type="Proteomes" id="UP000012174"/>
    </source>
</evidence>
<evidence type="ECO:0000256" key="6">
    <source>
        <dbReference type="SAM" id="Phobius"/>
    </source>
</evidence>
<dbReference type="Proteomes" id="UP000012174">
    <property type="component" value="Unassembled WGS sequence"/>
</dbReference>
<accession>M7TKE7</accession>
<keyword evidence="3 6" id="KW-0812">Transmembrane</keyword>
<gene>
    <name evidence="7" type="ORF">UCREL1_2546</name>
</gene>
<feature type="transmembrane region" description="Helical" evidence="6">
    <location>
        <begin position="115"/>
        <end position="134"/>
    </location>
</feature>
<dbReference type="InterPro" id="IPR045225">
    <property type="entry name" value="Uracil/uridine/allantoin_perm"/>
</dbReference>
<comment type="similarity">
    <text evidence="2">Belongs to the purine-cytosine permease (2.A.39) family.</text>
</comment>
<feature type="transmembrane region" description="Helical" evidence="6">
    <location>
        <begin position="182"/>
        <end position="202"/>
    </location>
</feature>